<gene>
    <name evidence="3" type="ORF">A9K58_17580</name>
</gene>
<evidence type="ECO:0000313" key="3">
    <source>
        <dbReference type="EMBL" id="OBU64420.1"/>
    </source>
</evidence>
<reference evidence="3 4" key="1">
    <citation type="submission" date="2016-05" db="EMBL/GenBank/DDBJ databases">
        <title>Draft Genome Sequences of Stenotrophomonas maltophilia Strains Sm32COP, Sm41DVV, Sm46PAILV, SmF3, SmF22, SmSOFb1 and SmCVFa1, Isolated from Different Manures, in France.</title>
        <authorList>
            <person name="Nazaret S."/>
            <person name="Bodilis J."/>
        </authorList>
    </citation>
    <scope>NUCLEOTIDE SEQUENCE [LARGE SCALE GENOMIC DNA]</scope>
    <source>
        <strain evidence="3 4">Sm46PAILV</strain>
    </source>
</reference>
<dbReference type="Gene3D" id="1.10.3920.10">
    <property type="entry name" value="PA2201 C-terminal domain-like"/>
    <property type="match status" value="1"/>
</dbReference>
<dbReference type="AlphaFoldDB" id="A0A1A6XP01"/>
<feature type="domain" description="PoNi N-terminal" evidence="2">
    <location>
        <begin position="2"/>
        <end position="95"/>
    </location>
</feature>
<dbReference type="Gene3D" id="1.20.1440.70">
    <property type="entry name" value="PA2201 N-terminal domain-like"/>
    <property type="match status" value="1"/>
</dbReference>
<dbReference type="InterPro" id="IPR048852">
    <property type="entry name" value="PoNi_N_2"/>
</dbReference>
<dbReference type="SUPFAM" id="SSF140486">
    <property type="entry name" value="PA2201 N-terminal domain-like"/>
    <property type="match status" value="1"/>
</dbReference>
<evidence type="ECO:0000259" key="1">
    <source>
        <dbReference type="Pfam" id="PF08929"/>
    </source>
</evidence>
<comment type="caution">
    <text evidence="3">The sequence shown here is derived from an EMBL/GenBank/DDBJ whole genome shotgun (WGS) entry which is preliminary data.</text>
</comment>
<evidence type="ECO:0000313" key="4">
    <source>
        <dbReference type="Proteomes" id="UP000092256"/>
    </source>
</evidence>
<accession>A0A1A6XP01</accession>
<evidence type="ECO:0000259" key="2">
    <source>
        <dbReference type="Pfam" id="PF20734"/>
    </source>
</evidence>
<dbReference type="InterPro" id="IPR028983">
    <property type="entry name" value="PA2201-like_C"/>
</dbReference>
<dbReference type="Pfam" id="PF20734">
    <property type="entry name" value="PA2201_N"/>
    <property type="match status" value="1"/>
</dbReference>
<dbReference type="InterPro" id="IPR028997">
    <property type="entry name" value="PA2201-like_N"/>
</dbReference>
<dbReference type="EMBL" id="LYVJ01000015">
    <property type="protein sequence ID" value="OBU64420.1"/>
    <property type="molecule type" value="Genomic_DNA"/>
</dbReference>
<dbReference type="SUPFAM" id="SSF140731">
    <property type="entry name" value="PA2201 C-terminal domain-like"/>
    <property type="match status" value="1"/>
</dbReference>
<proteinExistence type="predicted"/>
<dbReference type="InterPro" id="IPR015025">
    <property type="entry name" value="PoNi_C"/>
</dbReference>
<dbReference type="Pfam" id="PF08929">
    <property type="entry name" value="PoNi_C"/>
    <property type="match status" value="1"/>
</dbReference>
<organism evidence="3 4">
    <name type="scientific">Stenotrophomonas maltophilia</name>
    <name type="common">Pseudomonas maltophilia</name>
    <name type="synonym">Xanthomonas maltophilia</name>
    <dbReference type="NCBI Taxonomy" id="40324"/>
    <lineage>
        <taxon>Bacteria</taxon>
        <taxon>Pseudomonadati</taxon>
        <taxon>Pseudomonadota</taxon>
        <taxon>Gammaproteobacteria</taxon>
        <taxon>Lysobacterales</taxon>
        <taxon>Lysobacteraceae</taxon>
        <taxon>Stenotrophomonas</taxon>
        <taxon>Stenotrophomonas maltophilia group</taxon>
    </lineage>
</organism>
<protein>
    <submittedName>
        <fullName evidence="3">Uncharacterized protein</fullName>
    </submittedName>
</protein>
<dbReference type="Proteomes" id="UP000092256">
    <property type="component" value="Unassembled WGS sequence"/>
</dbReference>
<name>A0A1A6XP01_STEMA</name>
<sequence>MRLPDWQADWEAGITLLSRHARRNLPQDALPGDGHLMLEHAFARETAAQAGSTLLLKAVDRGFGGAALRDIYEQVATLWLDHAQWVATARDSLQDHAIESGPSLQPRTTQHYEYALQLLCMGVLLDAQDMLPPLVEKVLQHETDRLLDWIAAPALGLVEASDEVFHPRPFADLFAALPEGDAFEPSALGGYLQVHYRDFFLLAPKAQKRTRRLTGPNAWGYWALEVAALVVLYGGDDTALRACPHYPADLVDFARRRH</sequence>
<feature type="domain" description="PoNi C-terminal" evidence="1">
    <location>
        <begin position="143"/>
        <end position="250"/>
    </location>
</feature>